<comment type="caution">
    <text evidence="3">The sequence shown here is derived from an EMBL/GenBank/DDBJ whole genome shotgun (WGS) entry which is preliminary data.</text>
</comment>
<dbReference type="Pfam" id="PF13862">
    <property type="entry name" value="BCCIP"/>
    <property type="match status" value="1"/>
</dbReference>
<evidence type="ECO:0000313" key="3">
    <source>
        <dbReference type="EMBL" id="CAJ0607078.1"/>
    </source>
</evidence>
<evidence type="ECO:0000256" key="2">
    <source>
        <dbReference type="SAM" id="MobiDB-lite"/>
    </source>
</evidence>
<reference evidence="3" key="1">
    <citation type="submission" date="2023-07" db="EMBL/GenBank/DDBJ databases">
        <authorList>
            <consortium name="CYATHOMIX"/>
        </authorList>
    </citation>
    <scope>NUCLEOTIDE SEQUENCE</scope>
    <source>
        <strain evidence="3">N/A</strain>
    </source>
</reference>
<feature type="region of interest" description="Disordered" evidence="2">
    <location>
        <begin position="27"/>
        <end position="92"/>
    </location>
</feature>
<feature type="compositionally biased region" description="Acidic residues" evidence="2">
    <location>
        <begin position="82"/>
        <end position="91"/>
    </location>
</feature>
<evidence type="ECO:0000313" key="4">
    <source>
        <dbReference type="Proteomes" id="UP001176961"/>
    </source>
</evidence>
<evidence type="ECO:0000256" key="1">
    <source>
        <dbReference type="ARBA" id="ARBA00006781"/>
    </source>
</evidence>
<accession>A0AA36HAP5</accession>
<protein>
    <submittedName>
        <fullName evidence="3">Uncharacterized protein</fullName>
    </submittedName>
</protein>
<feature type="region of interest" description="Disordered" evidence="2">
    <location>
        <begin position="1"/>
        <end position="20"/>
    </location>
</feature>
<dbReference type="InterPro" id="IPR025602">
    <property type="entry name" value="BCP1_family"/>
</dbReference>
<sequence length="376" mass="42452">MDAAGLQEGPTVLKRRKVKKARKKLKRKYVEETSEDPAPSSLQIKDTVRPKRKLKKVKDGVLKMQSVKPQTSPNDAEKDEQSAEEVDDDSGASDLIVDNLEQQLDVDIEAFPMETGDKDGIVNMLTQVFLQADIDLPALADAIIAQSPFGIVIGPAEDQCDEDNENDVYGLLTVIRLTSPKHEMTKYAKGVMDYVEKRAQKYALPNFRSAYDALQTKRTGLFVNERMLNFPTQIVSPSFKSLRSDYDNLKKPFQNLIYVHKLRIADSKPAVAVESNGSAQPAKKKRKMGKAEKKRLTQKALSTAEIIYDNVEDELLMQLEEGEACHFDIPVHTEIDGSSKFHTLIRNGKSFKPFRRIVIMDNQRFKAFLDHVSMSF</sequence>
<gene>
    <name evidence="3" type="ORF">CYNAS_LOCUS19061</name>
</gene>
<proteinExistence type="inferred from homology"/>
<organism evidence="3 4">
    <name type="scientific">Cylicocyclus nassatus</name>
    <name type="common">Nematode worm</name>
    <dbReference type="NCBI Taxonomy" id="53992"/>
    <lineage>
        <taxon>Eukaryota</taxon>
        <taxon>Metazoa</taxon>
        <taxon>Ecdysozoa</taxon>
        <taxon>Nematoda</taxon>
        <taxon>Chromadorea</taxon>
        <taxon>Rhabditida</taxon>
        <taxon>Rhabditina</taxon>
        <taxon>Rhabditomorpha</taxon>
        <taxon>Strongyloidea</taxon>
        <taxon>Strongylidae</taxon>
        <taxon>Cylicocyclus</taxon>
    </lineage>
</organism>
<dbReference type="PANTHER" id="PTHR13261:SF0">
    <property type="entry name" value="BRCA2 AND CDKN1A-INTERACTING PROTEIN"/>
    <property type="match status" value="1"/>
</dbReference>
<dbReference type="EMBL" id="CATQJL010000316">
    <property type="protein sequence ID" value="CAJ0607078.1"/>
    <property type="molecule type" value="Genomic_DNA"/>
</dbReference>
<dbReference type="Proteomes" id="UP001176961">
    <property type="component" value="Unassembled WGS sequence"/>
</dbReference>
<comment type="similarity">
    <text evidence="1">Belongs to the BCP1 family.</text>
</comment>
<dbReference type="GO" id="GO:0005634">
    <property type="term" value="C:nucleus"/>
    <property type="evidence" value="ECO:0007669"/>
    <property type="project" value="TreeGrafter"/>
</dbReference>
<dbReference type="AlphaFoldDB" id="A0AA36HAP5"/>
<dbReference type="PANTHER" id="PTHR13261">
    <property type="entry name" value="BRCA2 AND CDKN1A INTERACTING PROTEIN"/>
    <property type="match status" value="1"/>
</dbReference>
<name>A0AA36HAP5_CYLNA</name>
<feature type="region of interest" description="Disordered" evidence="2">
    <location>
        <begin position="273"/>
        <end position="294"/>
    </location>
</feature>
<keyword evidence="4" id="KW-1185">Reference proteome</keyword>